<keyword evidence="3" id="KW-1185">Reference proteome</keyword>
<dbReference type="EMBL" id="KZ679010">
    <property type="protein sequence ID" value="PSS20019.1"/>
    <property type="molecule type" value="Genomic_DNA"/>
</dbReference>
<sequence>MGGQAFALSKPPLHTPRMPPEIYAQVRAQTHSILRKYYSHVDSAIEAPAKESYGDVDTYVYGPLDTAFESSETGSIVVAQNLAKVLGATKFMRQTRDPIINLAIPWPERGDEEEEEKKEGKYVQLDVNICSTLTSFTWSLFHSAHGDLWNILGSTIRPFGLTVNTRGMHLRIPEIELHDRKKSMIFLTNEPSQILKFLGLDEERWWRPFGNWEEMFEYAAGCRMFFVKESVDDKGAPGEATSEGETKGNGDVEGQIGGEEGKKKLKSNDRRRMAKRPIFKAWMDEFIPKCRERGTFENARVTRKQIQEEAIRIFNIKEEYQTRLREWNLEKQKGDLWREILLDCVPLEGVDPVLRAAATRTLKSTIMDGLEFDGVVPRASWKDDEGLYDQGEVRRFVQENWERAGQIGLARQEARSLERIKANTGKKAKENEVLAEVEDRKRKEAPV</sequence>
<organism evidence="2 3">
    <name type="scientific">Amorphotheca resinae ATCC 22711</name>
    <dbReference type="NCBI Taxonomy" id="857342"/>
    <lineage>
        <taxon>Eukaryota</taxon>
        <taxon>Fungi</taxon>
        <taxon>Dikarya</taxon>
        <taxon>Ascomycota</taxon>
        <taxon>Pezizomycotina</taxon>
        <taxon>Leotiomycetes</taxon>
        <taxon>Helotiales</taxon>
        <taxon>Amorphothecaceae</taxon>
        <taxon>Amorphotheca</taxon>
    </lineage>
</organism>
<proteinExistence type="predicted"/>
<evidence type="ECO:0000313" key="3">
    <source>
        <dbReference type="Proteomes" id="UP000241818"/>
    </source>
</evidence>
<evidence type="ECO:0000313" key="2">
    <source>
        <dbReference type="EMBL" id="PSS20019.1"/>
    </source>
</evidence>
<gene>
    <name evidence="2" type="ORF">M430DRAFT_34436</name>
</gene>
<accession>A0A2T3B306</accession>
<dbReference type="STRING" id="857342.A0A2T3B306"/>
<evidence type="ECO:0000256" key="1">
    <source>
        <dbReference type="SAM" id="MobiDB-lite"/>
    </source>
</evidence>
<dbReference type="OrthoDB" id="4708870at2759"/>
<protein>
    <submittedName>
        <fullName evidence="2">Uncharacterized protein</fullName>
    </submittedName>
</protein>
<reference evidence="2 3" key="1">
    <citation type="journal article" date="2018" name="New Phytol.">
        <title>Comparative genomics and transcriptomics depict ericoid mycorrhizal fungi as versatile saprotrophs and plant mutualists.</title>
        <authorList>
            <person name="Martino E."/>
            <person name="Morin E."/>
            <person name="Grelet G.A."/>
            <person name="Kuo A."/>
            <person name="Kohler A."/>
            <person name="Daghino S."/>
            <person name="Barry K.W."/>
            <person name="Cichocki N."/>
            <person name="Clum A."/>
            <person name="Dockter R.B."/>
            <person name="Hainaut M."/>
            <person name="Kuo R.C."/>
            <person name="LaButti K."/>
            <person name="Lindahl B.D."/>
            <person name="Lindquist E.A."/>
            <person name="Lipzen A."/>
            <person name="Khouja H.R."/>
            <person name="Magnuson J."/>
            <person name="Murat C."/>
            <person name="Ohm R.A."/>
            <person name="Singer S.W."/>
            <person name="Spatafora J.W."/>
            <person name="Wang M."/>
            <person name="Veneault-Fourrey C."/>
            <person name="Henrissat B."/>
            <person name="Grigoriev I.V."/>
            <person name="Martin F.M."/>
            <person name="Perotto S."/>
        </authorList>
    </citation>
    <scope>NUCLEOTIDE SEQUENCE [LARGE SCALE GENOMIC DNA]</scope>
    <source>
        <strain evidence="2 3">ATCC 22711</strain>
    </source>
</reference>
<dbReference type="Proteomes" id="UP000241818">
    <property type="component" value="Unassembled WGS sequence"/>
</dbReference>
<feature type="region of interest" description="Disordered" evidence="1">
    <location>
        <begin position="425"/>
        <end position="447"/>
    </location>
</feature>
<feature type="region of interest" description="Disordered" evidence="1">
    <location>
        <begin position="234"/>
        <end position="270"/>
    </location>
</feature>
<dbReference type="AlphaFoldDB" id="A0A2T3B306"/>
<dbReference type="RefSeq" id="XP_024721289.1">
    <property type="nucleotide sequence ID" value="XM_024866550.1"/>
</dbReference>
<dbReference type="GeneID" id="36574631"/>
<feature type="compositionally biased region" description="Basic and acidic residues" evidence="1">
    <location>
        <begin position="259"/>
        <end position="270"/>
    </location>
</feature>
<dbReference type="InParanoid" id="A0A2T3B306"/>
<name>A0A2T3B306_AMORE</name>